<keyword evidence="4" id="KW-0342">GTP-binding</keyword>
<dbReference type="InterPro" id="IPR027417">
    <property type="entry name" value="P-loop_NTPase"/>
</dbReference>
<keyword evidence="3" id="KW-0378">Hydrolase</keyword>
<dbReference type="Pfam" id="PF00350">
    <property type="entry name" value="Dynamin_N"/>
    <property type="match status" value="1"/>
</dbReference>
<dbReference type="GO" id="GO:0003924">
    <property type="term" value="F:GTPase activity"/>
    <property type="evidence" value="ECO:0007669"/>
    <property type="project" value="InterPro"/>
</dbReference>
<dbReference type="GO" id="GO:0016020">
    <property type="term" value="C:membrane"/>
    <property type="evidence" value="ECO:0007669"/>
    <property type="project" value="UniProtKB-SubCell"/>
</dbReference>
<sequence>MDSQAGVKNNHLLKMRAEVLSGFISALDEVRVAATCLADDNDERISKRGAGLIRKIDSFAPSITLIGQVKAGKTALVNAMVGIPGLLPSDVNPWTSVVTELQVNRKLADGDRKARFTFFNRSEWDNLVSTGGRLGELAGRAGATEEAEKVQQQIVEMRDKTEARLGSSFELLLGKSHKYGYYDNELIQRYVCVGDPDDEELDPSNKRGRFADITKSAELAVEIPQFPISMRFRDTPGVNDTFMVREQATLKSLRGSEICLVVLSAHQALNTTDMALIRMMSNFEKRQVILYVNRIDELENPSEQIAEIRENIRETLKTFSVSEDSEIVFGSAKWAEAALSGDLDALSEDSQNALLNYASARPEVDAADSNDHTWILSGIPALMEAVYKRVLEGSGKRLVDSMGSQLSNIYNEIKAEKSAVHQLHDSGEVVLLETDEVKQALEDLSKDSAAKLQKTVDTLRNNLHARLDRAQSSFVRRATDALIAHLDRFGEQDTWQYDATGLRLLFRSAYVQFAATLKKQAATLYADTATSIEDIYYRAVGVEIDGFKIEAPAVPTAPPPVVLARTIALDLNSNWWRRWWQKRKGFEAFAKDYSSLIQAEVASLVQELEGSQISEVLDEVQRRLHDFVQEQRDTLVIISENRGKEPLLLVNKTSDKSVQIALEDALAAIEKFAA</sequence>
<gene>
    <name evidence="7" type="ORF">BAR1_01500</name>
</gene>
<dbReference type="KEGG" id="pamo:BAR1_01500"/>
<evidence type="ECO:0000256" key="2">
    <source>
        <dbReference type="ARBA" id="ARBA00022741"/>
    </source>
</evidence>
<keyword evidence="8" id="KW-1185">Reference proteome</keyword>
<dbReference type="SUPFAM" id="SSF52540">
    <property type="entry name" value="P-loop containing nucleoside triphosphate hydrolases"/>
    <property type="match status" value="1"/>
</dbReference>
<keyword evidence="5" id="KW-0472">Membrane</keyword>
<dbReference type="EMBL" id="CP032125">
    <property type="protein sequence ID" value="AXX96727.1"/>
    <property type="molecule type" value="Genomic_DNA"/>
</dbReference>
<keyword evidence="2" id="KW-0547">Nucleotide-binding</keyword>
<evidence type="ECO:0000259" key="6">
    <source>
        <dbReference type="Pfam" id="PF00350"/>
    </source>
</evidence>
<dbReference type="InterPro" id="IPR045063">
    <property type="entry name" value="Dynamin_N"/>
</dbReference>
<name>A0A347UCZ9_9RHOB</name>
<dbReference type="AlphaFoldDB" id="A0A347UCZ9"/>
<dbReference type="PANTHER" id="PTHR10465">
    <property type="entry name" value="TRANSMEMBRANE GTPASE FZO1"/>
    <property type="match status" value="1"/>
</dbReference>
<evidence type="ECO:0000256" key="3">
    <source>
        <dbReference type="ARBA" id="ARBA00022801"/>
    </source>
</evidence>
<evidence type="ECO:0000256" key="4">
    <source>
        <dbReference type="ARBA" id="ARBA00023134"/>
    </source>
</evidence>
<feature type="domain" description="Dynamin N-terminal" evidence="6">
    <location>
        <begin position="63"/>
        <end position="289"/>
    </location>
</feature>
<dbReference type="GO" id="GO:0005525">
    <property type="term" value="F:GTP binding"/>
    <property type="evidence" value="ECO:0007669"/>
    <property type="project" value="UniProtKB-KW"/>
</dbReference>
<evidence type="ECO:0000256" key="1">
    <source>
        <dbReference type="ARBA" id="ARBA00004370"/>
    </source>
</evidence>
<dbReference type="Gene3D" id="3.40.50.300">
    <property type="entry name" value="P-loop containing nucleotide triphosphate hydrolases"/>
    <property type="match status" value="1"/>
</dbReference>
<dbReference type="OrthoDB" id="7927795at2"/>
<proteinExistence type="predicted"/>
<evidence type="ECO:0000313" key="7">
    <source>
        <dbReference type="EMBL" id="AXX96727.1"/>
    </source>
</evidence>
<dbReference type="Proteomes" id="UP000261704">
    <property type="component" value="Chromosome"/>
</dbReference>
<dbReference type="InterPro" id="IPR027094">
    <property type="entry name" value="Mitofusin_fam"/>
</dbReference>
<reference evidence="7 8" key="1">
    <citation type="submission" date="2018-09" db="EMBL/GenBank/DDBJ databases">
        <title>Profundibacter amoris BAR1 gen. nov., sp. nov., a new member of the Roseobacter clade isolated at Lokis Castle Vent Field on the Arctic Mid-Oceanic Ridge.</title>
        <authorList>
            <person name="Le Moine Bauer S."/>
            <person name="Sjoeberg A.G."/>
            <person name="L'Haridon S."/>
            <person name="Stokke R."/>
            <person name="Roalkvam I."/>
            <person name="Steen I.H."/>
            <person name="Dahle H."/>
        </authorList>
    </citation>
    <scope>NUCLEOTIDE SEQUENCE [LARGE SCALE GENOMIC DNA]</scope>
    <source>
        <strain evidence="7 8">BAR1</strain>
    </source>
</reference>
<protein>
    <recommendedName>
        <fullName evidence="6">Dynamin N-terminal domain-containing protein</fullName>
    </recommendedName>
</protein>
<organism evidence="7 8">
    <name type="scientific">Profundibacter amoris</name>
    <dbReference type="NCBI Taxonomy" id="2171755"/>
    <lineage>
        <taxon>Bacteria</taxon>
        <taxon>Pseudomonadati</taxon>
        <taxon>Pseudomonadota</taxon>
        <taxon>Alphaproteobacteria</taxon>
        <taxon>Rhodobacterales</taxon>
        <taxon>Paracoccaceae</taxon>
        <taxon>Profundibacter</taxon>
    </lineage>
</organism>
<evidence type="ECO:0000313" key="8">
    <source>
        <dbReference type="Proteomes" id="UP000261704"/>
    </source>
</evidence>
<accession>A0A347UCZ9</accession>
<dbReference type="RefSeq" id="WP_118941385.1">
    <property type="nucleotide sequence ID" value="NZ_CP032125.1"/>
</dbReference>
<dbReference type="PANTHER" id="PTHR10465:SF0">
    <property type="entry name" value="SARCALUMENIN"/>
    <property type="match status" value="1"/>
</dbReference>
<evidence type="ECO:0000256" key="5">
    <source>
        <dbReference type="ARBA" id="ARBA00023136"/>
    </source>
</evidence>
<comment type="subcellular location">
    <subcellularLocation>
        <location evidence="1">Membrane</location>
    </subcellularLocation>
</comment>